<accession>A0A9Q3J2D9</accession>
<gene>
    <name evidence="2" type="ORF">O181_093906</name>
</gene>
<evidence type="ECO:0000313" key="3">
    <source>
        <dbReference type="Proteomes" id="UP000765509"/>
    </source>
</evidence>
<reference evidence="2" key="1">
    <citation type="submission" date="2021-03" db="EMBL/GenBank/DDBJ databases">
        <title>Draft genome sequence of rust myrtle Austropuccinia psidii MF-1, a brazilian biotype.</title>
        <authorList>
            <person name="Quecine M.C."/>
            <person name="Pachon D.M.R."/>
            <person name="Bonatelli M.L."/>
            <person name="Correr F.H."/>
            <person name="Franceschini L.M."/>
            <person name="Leite T.F."/>
            <person name="Margarido G.R.A."/>
            <person name="Almeida C.A."/>
            <person name="Ferrarezi J.A."/>
            <person name="Labate C.A."/>
        </authorList>
    </citation>
    <scope>NUCLEOTIDE SEQUENCE</scope>
    <source>
        <strain evidence="2">MF-1</strain>
    </source>
</reference>
<keyword evidence="3" id="KW-1185">Reference proteome</keyword>
<dbReference type="InterPro" id="IPR046798">
    <property type="entry name" value="2OG-FeII_Oxy_6"/>
</dbReference>
<comment type="caution">
    <text evidence="2">The sequence shown here is derived from an EMBL/GenBank/DDBJ whole genome shotgun (WGS) entry which is preliminary data.</text>
</comment>
<dbReference type="Proteomes" id="UP000765509">
    <property type="component" value="Unassembled WGS sequence"/>
</dbReference>
<dbReference type="Pfam" id="PF20515">
    <property type="entry name" value="2OG-FeII_Oxy_6"/>
    <property type="match status" value="1"/>
</dbReference>
<organism evidence="2 3">
    <name type="scientific">Austropuccinia psidii MF-1</name>
    <dbReference type="NCBI Taxonomy" id="1389203"/>
    <lineage>
        <taxon>Eukaryota</taxon>
        <taxon>Fungi</taxon>
        <taxon>Dikarya</taxon>
        <taxon>Basidiomycota</taxon>
        <taxon>Pucciniomycotina</taxon>
        <taxon>Pucciniomycetes</taxon>
        <taxon>Pucciniales</taxon>
        <taxon>Sphaerophragmiaceae</taxon>
        <taxon>Austropuccinia</taxon>
    </lineage>
</organism>
<protein>
    <recommendedName>
        <fullName evidence="1">Tet-like 2OG-Fe(II) oxygenase domain-containing protein</fullName>
    </recommendedName>
</protein>
<evidence type="ECO:0000313" key="2">
    <source>
        <dbReference type="EMBL" id="MBW0554191.1"/>
    </source>
</evidence>
<proteinExistence type="predicted"/>
<feature type="domain" description="Tet-like 2OG-Fe(II) oxygenase" evidence="1">
    <location>
        <begin position="11"/>
        <end position="132"/>
    </location>
</feature>
<dbReference type="EMBL" id="AVOT02060790">
    <property type="protein sequence ID" value="MBW0554191.1"/>
    <property type="molecule type" value="Genomic_DNA"/>
</dbReference>
<sequence>MYGDIIGHDTQGGKMIGDGWRKSQDKEEFGIYKPIKIDWKVPEDRIKYNEMKEEVNYIDSFVGSRVQLIANKDFEESHRQLESTKSSFFGEMTHQESIKTQQFSANMTFSFCDFNNIYNKDQDFTYFPYGIWM</sequence>
<dbReference type="AlphaFoldDB" id="A0A9Q3J2D9"/>
<evidence type="ECO:0000259" key="1">
    <source>
        <dbReference type="Pfam" id="PF20515"/>
    </source>
</evidence>
<name>A0A9Q3J2D9_9BASI</name>